<evidence type="ECO:0000313" key="2">
    <source>
        <dbReference type="Proteomes" id="UP000549394"/>
    </source>
</evidence>
<dbReference type="EMBL" id="CAJFCJ010000021">
    <property type="protein sequence ID" value="CAD5124481.1"/>
    <property type="molecule type" value="Genomic_DNA"/>
</dbReference>
<protein>
    <submittedName>
        <fullName evidence="1">DgyrCDS12762</fullName>
    </submittedName>
</protein>
<dbReference type="AlphaFoldDB" id="A0A7I8W7G5"/>
<dbReference type="Gene3D" id="3.10.100.10">
    <property type="entry name" value="Mannose-Binding Protein A, subunit A"/>
    <property type="match status" value="1"/>
</dbReference>
<accession>A0A7I8W7G5</accession>
<dbReference type="InterPro" id="IPR016186">
    <property type="entry name" value="C-type_lectin-like/link_sf"/>
</dbReference>
<proteinExistence type="predicted"/>
<dbReference type="SUPFAM" id="SSF56436">
    <property type="entry name" value="C-type lectin-like"/>
    <property type="match status" value="1"/>
</dbReference>
<comment type="caution">
    <text evidence="1">The sequence shown here is derived from an EMBL/GenBank/DDBJ whole genome shotgun (WGS) entry which is preliminary data.</text>
</comment>
<gene>
    <name evidence="1" type="ORF">DGYR_LOCUS12017</name>
</gene>
<name>A0A7I8W7G5_9ANNE</name>
<reference evidence="1 2" key="1">
    <citation type="submission" date="2020-08" db="EMBL/GenBank/DDBJ databases">
        <authorList>
            <person name="Hejnol A."/>
        </authorList>
    </citation>
    <scope>NUCLEOTIDE SEQUENCE [LARGE SCALE GENOMIC DNA]</scope>
</reference>
<keyword evidence="2" id="KW-1185">Reference proteome</keyword>
<dbReference type="Proteomes" id="UP000549394">
    <property type="component" value="Unassembled WGS sequence"/>
</dbReference>
<sequence>MGPNVQQRNWIDAREECRKRNRSLIEIISVEMEQIVKNYLKSRNIYSIWTGVSNIIWQEVIDDKDLKNKLCVVYSEEKQEFELFKCTTSFQHLTFGPIYTVCQESNFQVEDVKEPKDNSRLKLCERTIEEGISSTNYSQTTIGPNLHITTTTPSKRG</sequence>
<dbReference type="OrthoDB" id="6369810at2759"/>
<dbReference type="InterPro" id="IPR016187">
    <property type="entry name" value="CTDL_fold"/>
</dbReference>
<dbReference type="CDD" id="cd00037">
    <property type="entry name" value="CLECT"/>
    <property type="match status" value="1"/>
</dbReference>
<evidence type="ECO:0000313" key="1">
    <source>
        <dbReference type="EMBL" id="CAD5124481.1"/>
    </source>
</evidence>
<organism evidence="1 2">
    <name type="scientific">Dimorphilus gyrociliatus</name>
    <dbReference type="NCBI Taxonomy" id="2664684"/>
    <lineage>
        <taxon>Eukaryota</taxon>
        <taxon>Metazoa</taxon>
        <taxon>Spiralia</taxon>
        <taxon>Lophotrochozoa</taxon>
        <taxon>Annelida</taxon>
        <taxon>Polychaeta</taxon>
        <taxon>Polychaeta incertae sedis</taxon>
        <taxon>Dinophilidae</taxon>
        <taxon>Dimorphilus</taxon>
    </lineage>
</organism>